<dbReference type="SUPFAM" id="SSF57302">
    <property type="entry name" value="Snake toxin-like"/>
    <property type="match status" value="1"/>
</dbReference>
<comment type="caution">
    <text evidence="16">The sequence shown here is derived from an EMBL/GenBank/DDBJ whole genome shotgun (WGS) entry which is preliminary data.</text>
</comment>
<name>A0ABQ7STQ7_PHRPL</name>
<dbReference type="Pfam" id="PF25152">
    <property type="entry name" value="CD59"/>
    <property type="match status" value="1"/>
</dbReference>
<evidence type="ECO:0000256" key="2">
    <source>
        <dbReference type="ARBA" id="ARBA00004613"/>
    </source>
</evidence>
<evidence type="ECO:0000256" key="6">
    <source>
        <dbReference type="ARBA" id="ARBA00022729"/>
    </source>
</evidence>
<evidence type="ECO:0000256" key="14">
    <source>
        <dbReference type="SAM" id="SignalP"/>
    </source>
</evidence>
<evidence type="ECO:0000256" key="10">
    <source>
        <dbReference type="ARBA" id="ARBA00023288"/>
    </source>
</evidence>
<dbReference type="EMBL" id="JAIPUX010003289">
    <property type="protein sequence ID" value="KAH0620802.1"/>
    <property type="molecule type" value="Genomic_DNA"/>
</dbReference>
<evidence type="ECO:0000256" key="4">
    <source>
        <dbReference type="ARBA" id="ARBA00022525"/>
    </source>
</evidence>
<evidence type="ECO:0000313" key="17">
    <source>
        <dbReference type="Proteomes" id="UP000826234"/>
    </source>
</evidence>
<evidence type="ECO:0000256" key="11">
    <source>
        <dbReference type="ARBA" id="ARBA00029920"/>
    </source>
</evidence>
<organism evidence="16 17">
    <name type="scientific">Phrynosoma platyrhinos</name>
    <name type="common">Desert horned lizard</name>
    <dbReference type="NCBI Taxonomy" id="52577"/>
    <lineage>
        <taxon>Eukaryota</taxon>
        <taxon>Metazoa</taxon>
        <taxon>Chordata</taxon>
        <taxon>Craniata</taxon>
        <taxon>Vertebrata</taxon>
        <taxon>Euteleostomi</taxon>
        <taxon>Lepidosauria</taxon>
        <taxon>Squamata</taxon>
        <taxon>Bifurcata</taxon>
        <taxon>Unidentata</taxon>
        <taxon>Episquamata</taxon>
        <taxon>Toxicofera</taxon>
        <taxon>Iguania</taxon>
        <taxon>Phrynosomatidae</taxon>
        <taxon>Phrynosomatinae</taxon>
        <taxon>Phrynosoma</taxon>
    </lineage>
</organism>
<comment type="subcellular location">
    <subcellularLocation>
        <location evidence="1">Membrane</location>
        <topology evidence="1">Lipid-anchor</topology>
        <topology evidence="1">GPI-anchor</topology>
    </subcellularLocation>
    <subcellularLocation>
        <location evidence="2">Secreted</location>
    </subcellularLocation>
</comment>
<proteinExistence type="predicted"/>
<protein>
    <recommendedName>
        <fullName evidence="12">MAC-inhibitory protein</fullName>
    </recommendedName>
    <alternativeName>
        <fullName evidence="13">Membrane attack complex inhibition factor</fullName>
    </alternativeName>
    <alternativeName>
        <fullName evidence="11">Protectin</fullName>
    </alternativeName>
</protein>
<keyword evidence="8" id="KW-1015">Disulfide bond</keyword>
<feature type="signal peptide" evidence="14">
    <location>
        <begin position="1"/>
        <end position="24"/>
    </location>
</feature>
<comment type="subunit">
    <text evidence="3">Interacts with T-cell surface antigen CD2.</text>
</comment>
<evidence type="ECO:0000256" key="1">
    <source>
        <dbReference type="ARBA" id="ARBA00004589"/>
    </source>
</evidence>
<dbReference type="SMART" id="SM00134">
    <property type="entry name" value="LU"/>
    <property type="match status" value="1"/>
</dbReference>
<dbReference type="InterPro" id="IPR016054">
    <property type="entry name" value="LY6_UPA_recep-like"/>
</dbReference>
<keyword evidence="4" id="KW-0964">Secreted</keyword>
<dbReference type="InterPro" id="IPR045860">
    <property type="entry name" value="Snake_toxin-like_sf"/>
</dbReference>
<gene>
    <name evidence="16" type="ORF">JD844_021583</name>
</gene>
<dbReference type="Proteomes" id="UP000826234">
    <property type="component" value="Unassembled WGS sequence"/>
</dbReference>
<evidence type="ECO:0000256" key="13">
    <source>
        <dbReference type="ARBA" id="ARBA00031867"/>
    </source>
</evidence>
<feature type="domain" description="UPAR/Ly6" evidence="15">
    <location>
        <begin position="25"/>
        <end position="99"/>
    </location>
</feature>
<feature type="chain" id="PRO_5045278034" description="MAC-inhibitory protein" evidence="14">
    <location>
        <begin position="25"/>
        <end position="118"/>
    </location>
</feature>
<keyword evidence="17" id="KW-1185">Reference proteome</keyword>
<keyword evidence="9" id="KW-0325">Glycoprotein</keyword>
<dbReference type="CDD" id="cd23554">
    <property type="entry name" value="TFP_LU_ECD_CD59"/>
    <property type="match status" value="1"/>
</dbReference>
<accession>A0ABQ7STQ7</accession>
<keyword evidence="5" id="KW-0336">GPI-anchor</keyword>
<dbReference type="PANTHER" id="PTHR10036">
    <property type="entry name" value="CD59 GLYCOPROTEIN"/>
    <property type="match status" value="1"/>
</dbReference>
<evidence type="ECO:0000313" key="16">
    <source>
        <dbReference type="EMBL" id="KAH0620802.1"/>
    </source>
</evidence>
<evidence type="ECO:0000259" key="15">
    <source>
        <dbReference type="SMART" id="SM00134"/>
    </source>
</evidence>
<evidence type="ECO:0000256" key="7">
    <source>
        <dbReference type="ARBA" id="ARBA00023136"/>
    </source>
</evidence>
<evidence type="ECO:0000256" key="5">
    <source>
        <dbReference type="ARBA" id="ARBA00022622"/>
    </source>
</evidence>
<evidence type="ECO:0000256" key="3">
    <source>
        <dbReference type="ARBA" id="ARBA00011481"/>
    </source>
</evidence>
<evidence type="ECO:0000256" key="9">
    <source>
        <dbReference type="ARBA" id="ARBA00023180"/>
    </source>
</evidence>
<evidence type="ECO:0000256" key="12">
    <source>
        <dbReference type="ARBA" id="ARBA00031590"/>
    </source>
</evidence>
<dbReference type="InterPro" id="IPR056949">
    <property type="entry name" value="CD59"/>
</dbReference>
<evidence type="ECO:0000256" key="8">
    <source>
        <dbReference type="ARBA" id="ARBA00023157"/>
    </source>
</evidence>
<dbReference type="PANTHER" id="PTHR10036:SF24">
    <property type="entry name" value="CD59 GLYCOPROTEIN"/>
    <property type="match status" value="1"/>
</dbReference>
<reference evidence="16 17" key="1">
    <citation type="journal article" date="2022" name="Gigascience">
        <title>A chromosome-level genome assembly and annotation of the desert horned lizard, Phrynosoma platyrhinos, provides insight into chromosomal rearrangements among reptiles.</title>
        <authorList>
            <person name="Koochekian N."/>
            <person name="Ascanio A."/>
            <person name="Farleigh K."/>
            <person name="Card D.C."/>
            <person name="Schield D.R."/>
            <person name="Castoe T.A."/>
            <person name="Jezkova T."/>
        </authorList>
    </citation>
    <scope>NUCLEOTIDE SEQUENCE [LARGE SCALE GENOMIC DNA]</scope>
    <source>
        <strain evidence="16">NK-2021</strain>
    </source>
</reference>
<keyword evidence="10" id="KW-0449">Lipoprotein</keyword>
<keyword evidence="7" id="KW-0472">Membrane</keyword>
<keyword evidence="6 14" id="KW-0732">Signal</keyword>
<sequence length="118" mass="13004">MRCFLITALIAVFLLAFFCHSGSGLKCYTCPISSCKTNTTCPPEKDACIVAYLGSRNVSDCWTYSQCNLDYVGNYFKAQSFRFVCCQKDLCNGSSIPMTSKIVFAIASLLTVINIVSF</sequence>
<dbReference type="Gene3D" id="2.10.60.10">
    <property type="entry name" value="CD59"/>
    <property type="match status" value="1"/>
</dbReference>